<comment type="caution">
    <text evidence="3">The sequence shown here is derived from an EMBL/GenBank/DDBJ whole genome shotgun (WGS) entry which is preliminary data.</text>
</comment>
<reference evidence="3 4" key="1">
    <citation type="submission" date="2018-09" db="EMBL/GenBank/DDBJ databases">
        <title>YIM 75507 draft genome.</title>
        <authorList>
            <person name="Tang S."/>
            <person name="Feng Y."/>
        </authorList>
    </citation>
    <scope>NUCLEOTIDE SEQUENCE [LARGE SCALE GENOMIC DNA]</scope>
    <source>
        <strain evidence="3 4">YIM 75507</strain>
    </source>
</reference>
<feature type="compositionally biased region" description="Pro residues" evidence="2">
    <location>
        <begin position="307"/>
        <end position="324"/>
    </location>
</feature>
<keyword evidence="1" id="KW-0175">Coiled coil</keyword>
<organism evidence="3 4">
    <name type="scientific">Bailinhaonella thermotolerans</name>
    <dbReference type="NCBI Taxonomy" id="1070861"/>
    <lineage>
        <taxon>Bacteria</taxon>
        <taxon>Bacillati</taxon>
        <taxon>Actinomycetota</taxon>
        <taxon>Actinomycetes</taxon>
        <taxon>Streptosporangiales</taxon>
        <taxon>Streptosporangiaceae</taxon>
        <taxon>Bailinhaonella</taxon>
    </lineage>
</organism>
<keyword evidence="4" id="KW-1185">Reference proteome</keyword>
<evidence type="ECO:0000256" key="1">
    <source>
        <dbReference type="SAM" id="Coils"/>
    </source>
</evidence>
<dbReference type="AlphaFoldDB" id="A0A3A4A273"/>
<dbReference type="RefSeq" id="WP_119931680.1">
    <property type="nucleotide sequence ID" value="NZ_QZEY01000029.1"/>
</dbReference>
<sequence>MIDFRYHLVSIVAIFLALTIGIVLGNTALQEPVVQGLKGTTEQLRKTNDALRAEKADLERRGNGAARFIEASEKQLVSGLLAGERVVIVETPGAPGAAREPISRLITEAGATISGRVAIQDKFLDPRQAGFIEGLVGQTKPPAVQIPPNATTYAKAAAVLGDALMTPDTAQINREYREGGAVLDTFREAGLLTYDEDPSRRATLAVVIAPQKPYEGEAAAGQTAALVSLAEGLDAAGRGALVGGVPDAAAGGGLIAALRSGEAESRVSSQDAIDTAFGRVVVVQALAEQLAGKTGQYGIGEDATAPLPSPVPSPPAPATPAPTR</sequence>
<proteinExistence type="predicted"/>
<name>A0A3A4A273_9ACTN</name>
<dbReference type="InterPro" id="IPR021522">
    <property type="entry name" value="MctB"/>
</dbReference>
<feature type="region of interest" description="Disordered" evidence="2">
    <location>
        <begin position="297"/>
        <end position="324"/>
    </location>
</feature>
<dbReference type="Pfam" id="PF11382">
    <property type="entry name" value="MctB"/>
    <property type="match status" value="1"/>
</dbReference>
<dbReference type="Proteomes" id="UP000265768">
    <property type="component" value="Unassembled WGS sequence"/>
</dbReference>
<dbReference type="EMBL" id="QZEY01000029">
    <property type="protein sequence ID" value="RJL20676.1"/>
    <property type="molecule type" value="Genomic_DNA"/>
</dbReference>
<dbReference type="OrthoDB" id="4350157at2"/>
<dbReference type="GO" id="GO:0016020">
    <property type="term" value="C:membrane"/>
    <property type="evidence" value="ECO:0007669"/>
    <property type="project" value="InterPro"/>
</dbReference>
<accession>A0A3A4A273</accession>
<evidence type="ECO:0000313" key="4">
    <source>
        <dbReference type="Proteomes" id="UP000265768"/>
    </source>
</evidence>
<feature type="coiled-coil region" evidence="1">
    <location>
        <begin position="34"/>
        <end position="61"/>
    </location>
</feature>
<gene>
    <name evidence="3" type="ORF">D5H75_39090</name>
</gene>
<evidence type="ECO:0000313" key="3">
    <source>
        <dbReference type="EMBL" id="RJL20676.1"/>
    </source>
</evidence>
<protein>
    <submittedName>
        <fullName evidence="3">Copper transporter</fullName>
    </submittedName>
</protein>
<evidence type="ECO:0000256" key="2">
    <source>
        <dbReference type="SAM" id="MobiDB-lite"/>
    </source>
</evidence>
<dbReference type="GO" id="GO:0055070">
    <property type="term" value="P:copper ion homeostasis"/>
    <property type="evidence" value="ECO:0007669"/>
    <property type="project" value="InterPro"/>
</dbReference>